<gene>
    <name evidence="1" type="ORF">GCM10008908_25340</name>
</gene>
<dbReference type="Proteomes" id="UP001501047">
    <property type="component" value="Unassembled WGS sequence"/>
</dbReference>
<protein>
    <submittedName>
        <fullName evidence="1">Uncharacterized protein</fullName>
    </submittedName>
</protein>
<comment type="caution">
    <text evidence="1">The sequence shown here is derived from an EMBL/GenBank/DDBJ whole genome shotgun (WGS) entry which is preliminary data.</text>
</comment>
<proteinExistence type="predicted"/>
<evidence type="ECO:0000313" key="2">
    <source>
        <dbReference type="Proteomes" id="UP001501047"/>
    </source>
</evidence>
<reference evidence="2" key="1">
    <citation type="journal article" date="2019" name="Int. J. Syst. Evol. Microbiol.">
        <title>The Global Catalogue of Microorganisms (GCM) 10K type strain sequencing project: providing services to taxonomists for standard genome sequencing and annotation.</title>
        <authorList>
            <consortium name="The Broad Institute Genomics Platform"/>
            <consortium name="The Broad Institute Genome Sequencing Center for Infectious Disease"/>
            <person name="Wu L."/>
            <person name="Ma J."/>
        </authorList>
    </citation>
    <scope>NUCLEOTIDE SEQUENCE [LARGE SCALE GENOMIC DNA]</scope>
    <source>
        <strain evidence="2">JCM 1417</strain>
    </source>
</reference>
<keyword evidence="2" id="KW-1185">Reference proteome</keyword>
<name>A0ABP3W4T4_CLOSU</name>
<evidence type="ECO:0000313" key="1">
    <source>
        <dbReference type="EMBL" id="GAA0774824.1"/>
    </source>
</evidence>
<dbReference type="EMBL" id="BAAACI010000006">
    <property type="protein sequence ID" value="GAA0774824.1"/>
    <property type="molecule type" value="Genomic_DNA"/>
</dbReference>
<sequence>MWKYKNLFMDINKYFLKDILNIHVYGKMLPISKNIKIVLLKSYYYDIGGE</sequence>
<accession>A0ABP3W4T4</accession>
<organism evidence="1 2">
    <name type="scientific">Clostridium subterminale</name>
    <dbReference type="NCBI Taxonomy" id="1550"/>
    <lineage>
        <taxon>Bacteria</taxon>
        <taxon>Bacillati</taxon>
        <taxon>Bacillota</taxon>
        <taxon>Clostridia</taxon>
        <taxon>Eubacteriales</taxon>
        <taxon>Clostridiaceae</taxon>
        <taxon>Clostridium</taxon>
    </lineage>
</organism>